<evidence type="ECO:0000256" key="1">
    <source>
        <dbReference type="ARBA" id="ARBA00009986"/>
    </source>
</evidence>
<dbReference type="PANTHER" id="PTHR43866">
    <property type="entry name" value="MALONATE-SEMIALDEHYDE DEHYDROGENASE"/>
    <property type="match status" value="1"/>
</dbReference>
<organism evidence="3 4">
    <name type="scientific">Wickerhamomyces pijperi</name>
    <name type="common">Yeast</name>
    <name type="synonym">Pichia pijperi</name>
    <dbReference type="NCBI Taxonomy" id="599730"/>
    <lineage>
        <taxon>Eukaryota</taxon>
        <taxon>Fungi</taxon>
        <taxon>Dikarya</taxon>
        <taxon>Ascomycota</taxon>
        <taxon>Saccharomycotina</taxon>
        <taxon>Saccharomycetes</taxon>
        <taxon>Phaffomycetales</taxon>
        <taxon>Wickerhamomycetaceae</taxon>
        <taxon>Wickerhamomyces</taxon>
    </lineage>
</organism>
<dbReference type="GO" id="GO:0006210">
    <property type="term" value="P:thymine catabolic process"/>
    <property type="evidence" value="ECO:0007669"/>
    <property type="project" value="TreeGrafter"/>
</dbReference>
<dbReference type="Proteomes" id="UP000774326">
    <property type="component" value="Unassembled WGS sequence"/>
</dbReference>
<reference evidence="3" key="2">
    <citation type="submission" date="2021-01" db="EMBL/GenBank/DDBJ databases">
        <authorList>
            <person name="Schikora-Tamarit M.A."/>
        </authorList>
    </citation>
    <scope>NUCLEOTIDE SEQUENCE</scope>
    <source>
        <strain evidence="3">CBS2887</strain>
    </source>
</reference>
<comment type="similarity">
    <text evidence="1">Belongs to the aldehyde dehydrogenase family.</text>
</comment>
<dbReference type="InterPro" id="IPR010061">
    <property type="entry name" value="MeMal-semiAld_DH"/>
</dbReference>
<proteinExistence type="inferred from homology"/>
<reference evidence="3" key="1">
    <citation type="journal article" date="2021" name="Open Biol.">
        <title>Shared evolutionary footprints suggest mitochondrial oxidative damage underlies multiple complex I losses in fungi.</title>
        <authorList>
            <person name="Schikora-Tamarit M.A."/>
            <person name="Marcet-Houben M."/>
            <person name="Nosek J."/>
            <person name="Gabaldon T."/>
        </authorList>
    </citation>
    <scope>NUCLEOTIDE SEQUENCE</scope>
    <source>
        <strain evidence="3">CBS2887</strain>
    </source>
</reference>
<feature type="compositionally biased region" description="Basic and acidic residues" evidence="2">
    <location>
        <begin position="265"/>
        <end position="283"/>
    </location>
</feature>
<evidence type="ECO:0000313" key="4">
    <source>
        <dbReference type="Proteomes" id="UP000774326"/>
    </source>
</evidence>
<dbReference type="GO" id="GO:0004491">
    <property type="term" value="F:methylmalonate-semialdehyde dehydrogenase (acylating, NAD) activity"/>
    <property type="evidence" value="ECO:0007669"/>
    <property type="project" value="InterPro"/>
</dbReference>
<dbReference type="GO" id="GO:0010106">
    <property type="term" value="P:cellular response to iron ion starvation"/>
    <property type="evidence" value="ECO:0007669"/>
    <property type="project" value="InterPro"/>
</dbReference>
<dbReference type="Pfam" id="PF08731">
    <property type="entry name" value="AFT"/>
    <property type="match status" value="1"/>
</dbReference>
<dbReference type="PANTHER" id="PTHR43866:SF3">
    <property type="entry name" value="METHYLMALONATE-SEMIALDEHYDE DEHYDROGENASE [ACYLATING], MITOCHONDRIAL"/>
    <property type="match status" value="1"/>
</dbReference>
<feature type="region of interest" description="Disordered" evidence="2">
    <location>
        <begin position="265"/>
        <end position="298"/>
    </location>
</feature>
<dbReference type="AlphaFoldDB" id="A0A9P8Q286"/>
<protein>
    <recommendedName>
        <fullName evidence="5">FAR1 domain-containing protein</fullName>
    </recommendedName>
</protein>
<dbReference type="GO" id="GO:0005739">
    <property type="term" value="C:mitochondrion"/>
    <property type="evidence" value="ECO:0007669"/>
    <property type="project" value="TreeGrafter"/>
</dbReference>
<accession>A0A9P8Q286</accession>
<gene>
    <name evidence="3" type="ORF">WICPIJ_007231</name>
</gene>
<dbReference type="InterPro" id="IPR014842">
    <property type="entry name" value="AFT"/>
</dbReference>
<dbReference type="EMBL" id="JAEUBG010004206">
    <property type="protein sequence ID" value="KAH3681792.1"/>
    <property type="molecule type" value="Genomic_DNA"/>
</dbReference>
<evidence type="ECO:0000256" key="2">
    <source>
        <dbReference type="SAM" id="MobiDB-lite"/>
    </source>
</evidence>
<evidence type="ECO:0008006" key="5">
    <source>
        <dbReference type="Google" id="ProtNLM"/>
    </source>
</evidence>
<dbReference type="OrthoDB" id="16547at2759"/>
<keyword evidence="4" id="KW-1185">Reference proteome</keyword>
<name>A0A9P8Q286_WICPI</name>
<feature type="compositionally biased region" description="Polar residues" evidence="2">
    <location>
        <begin position="284"/>
        <end position="298"/>
    </location>
</feature>
<evidence type="ECO:0000313" key="3">
    <source>
        <dbReference type="EMBL" id="KAH3681792.1"/>
    </source>
</evidence>
<comment type="caution">
    <text evidence="3">The sequence shown here is derived from an EMBL/GenBank/DDBJ whole genome shotgun (WGS) entry which is preliminary data.</text>
</comment>
<dbReference type="GO" id="GO:0045944">
    <property type="term" value="P:positive regulation of transcription by RNA polymerase II"/>
    <property type="evidence" value="ECO:0007669"/>
    <property type="project" value="InterPro"/>
</dbReference>
<dbReference type="GO" id="GO:0000981">
    <property type="term" value="F:DNA-binding transcription factor activity, RNA polymerase II-specific"/>
    <property type="evidence" value="ECO:0007669"/>
    <property type="project" value="InterPro"/>
</dbReference>
<sequence>MDSDQSTATALQAVSAAVNAQSYEQQLNQAVYYQQQQVQAQQAAQAQAQAAQMSQAQAAAQQAQAQAQSALLHDEHGRQYTQIVHPNGSVSHIMHSPLLGFQPVTPPQAEFTTRAELIDYIHKYAKTHGFGIVISHSNEKAIYFTCELGGSYRNKRNITDEKRKRKLNTRKCNCPFAMVANSKRDETGSGAPNRWTLRVSNNEHNHDKLNLNEDYPTLRRRNPEVNALIRELYIQGEKPSTIESKLKTKFPDILINREDIYNETRKMKREERNKRDGDSHTQRISENSPAISNNGGNLVMNNSMNQVIVDPLMQTAQQSLNQIHHANHQPGNNSNTTSNATYDTESLPSILQAQLNQMYDHTTAAQTNRSHENHQQLSQLSDLAVDGYVQQHHMNINGQQGKINNDVDIESNIDTSLGMK</sequence>
<dbReference type="GO" id="GO:0006574">
    <property type="term" value="P:L-valine catabolic process"/>
    <property type="evidence" value="ECO:0007669"/>
    <property type="project" value="TreeGrafter"/>
</dbReference>